<dbReference type="Proteomes" id="UP001596099">
    <property type="component" value="Unassembled WGS sequence"/>
</dbReference>
<evidence type="ECO:0000313" key="3">
    <source>
        <dbReference type="Proteomes" id="UP001596099"/>
    </source>
</evidence>
<evidence type="ECO:0000313" key="2">
    <source>
        <dbReference type="EMBL" id="MFC5970244.1"/>
    </source>
</evidence>
<organism evidence="2 3">
    <name type="scientific">Halomarina salina</name>
    <dbReference type="NCBI Taxonomy" id="1872699"/>
    <lineage>
        <taxon>Archaea</taxon>
        <taxon>Methanobacteriati</taxon>
        <taxon>Methanobacteriota</taxon>
        <taxon>Stenosarchaea group</taxon>
        <taxon>Halobacteria</taxon>
        <taxon>Halobacteriales</taxon>
        <taxon>Natronomonadaceae</taxon>
        <taxon>Halomarina</taxon>
    </lineage>
</organism>
<reference evidence="2 3" key="1">
    <citation type="journal article" date="2019" name="Int. J. Syst. Evol. Microbiol.">
        <title>The Global Catalogue of Microorganisms (GCM) 10K type strain sequencing project: providing services to taxonomists for standard genome sequencing and annotation.</title>
        <authorList>
            <consortium name="The Broad Institute Genomics Platform"/>
            <consortium name="The Broad Institute Genome Sequencing Center for Infectious Disease"/>
            <person name="Wu L."/>
            <person name="Ma J."/>
        </authorList>
    </citation>
    <scope>NUCLEOTIDE SEQUENCE [LARGE SCALE GENOMIC DNA]</scope>
    <source>
        <strain evidence="2 3">CGMCC 1.12543</strain>
    </source>
</reference>
<accession>A0ABD5RIW0</accession>
<dbReference type="Pfam" id="PF24001">
    <property type="entry name" value="DUF7317"/>
    <property type="match status" value="1"/>
</dbReference>
<gene>
    <name evidence="2" type="ORF">ACFPYI_02765</name>
</gene>
<dbReference type="InterPro" id="IPR055741">
    <property type="entry name" value="DUF7317"/>
</dbReference>
<feature type="region of interest" description="Disordered" evidence="1">
    <location>
        <begin position="24"/>
        <end position="59"/>
    </location>
</feature>
<evidence type="ECO:0000256" key="1">
    <source>
        <dbReference type="SAM" id="MobiDB-lite"/>
    </source>
</evidence>
<dbReference type="EMBL" id="JBHSQH010000001">
    <property type="protein sequence ID" value="MFC5970244.1"/>
    <property type="molecule type" value="Genomic_DNA"/>
</dbReference>
<protein>
    <submittedName>
        <fullName evidence="2">Uncharacterized protein</fullName>
    </submittedName>
</protein>
<comment type="caution">
    <text evidence="2">The sequence shown here is derived from an EMBL/GenBank/DDBJ whole genome shotgun (WGS) entry which is preliminary data.</text>
</comment>
<dbReference type="AlphaFoldDB" id="A0ABD5RIW0"/>
<proteinExistence type="predicted"/>
<keyword evidence="3" id="KW-1185">Reference proteome</keyword>
<name>A0ABD5RIW0_9EURY</name>
<dbReference type="RefSeq" id="WP_247419030.1">
    <property type="nucleotide sequence ID" value="NZ_JALLGW010000002.1"/>
</dbReference>
<sequence>MRSHAVETATALYEAGTLTLEQAAGQAGMSADEMAARVQPRDVDPSDDLDGGDTPLAAD</sequence>